<dbReference type="SUPFAM" id="SSF51366">
    <property type="entry name" value="Ribulose-phoshate binding barrel"/>
    <property type="match status" value="1"/>
</dbReference>
<sequence length="235" mass="26097">MSEKISQIYKKLIVSCQALPDEPLHSSFIMGRMAKAAKEGGACGIRANSREDIEEIKRYVELPIIGIVKKEYADSPVYITPTMREVDALVEAGADIIALDATGSRRPDGVLLDDFVEEIRNRYPGQPLMADCSTVEEVLHADRLGFDFLGTTLVGYTEQSAGKQIEENDFEIIRQILEKVNHPVIAEGNINTPQKARRVLEIGCYSVVVGSIITRPQVITRTFTEEIDKLAMAQE</sequence>
<evidence type="ECO:0000256" key="5">
    <source>
        <dbReference type="ARBA" id="ARBA00023235"/>
    </source>
</evidence>
<evidence type="ECO:0000256" key="7">
    <source>
        <dbReference type="HAMAP-Rule" id="MF_01235"/>
    </source>
</evidence>
<dbReference type="GO" id="GO:0019262">
    <property type="term" value="P:N-acetylneuraminate catabolic process"/>
    <property type="evidence" value="ECO:0007669"/>
    <property type="project" value="UniProtKB-UniRule"/>
</dbReference>
<evidence type="ECO:0000256" key="3">
    <source>
        <dbReference type="ARBA" id="ARBA00005081"/>
    </source>
</evidence>
<dbReference type="RefSeq" id="WP_069157570.1">
    <property type="nucleotide sequence ID" value="NZ_DBFYTC010000265.1"/>
</dbReference>
<dbReference type="InterPro" id="IPR013785">
    <property type="entry name" value="Aldolase_TIM"/>
</dbReference>
<comment type="catalytic activity">
    <reaction evidence="1 7">
        <text>an N-acyl-D-glucosamine 6-phosphate = an N-acyl-D-mannosamine 6-phosphate</text>
        <dbReference type="Rhea" id="RHEA:23932"/>
        <dbReference type="ChEBI" id="CHEBI:57599"/>
        <dbReference type="ChEBI" id="CHEBI:57666"/>
        <dbReference type="EC" id="5.1.3.9"/>
    </reaction>
</comment>
<dbReference type="GO" id="GO:0047465">
    <property type="term" value="F:N-acylglucosamine-6-phosphate 2-epimerase activity"/>
    <property type="evidence" value="ECO:0007669"/>
    <property type="project" value="UniProtKB-EC"/>
</dbReference>
<evidence type="ECO:0000256" key="2">
    <source>
        <dbReference type="ARBA" id="ARBA00002147"/>
    </source>
</evidence>
<evidence type="ECO:0000256" key="1">
    <source>
        <dbReference type="ARBA" id="ARBA00000056"/>
    </source>
</evidence>
<evidence type="ECO:0000313" key="9">
    <source>
        <dbReference type="Proteomes" id="UP000095003"/>
    </source>
</evidence>
<dbReference type="Gene3D" id="3.20.20.70">
    <property type="entry name" value="Aldolase class I"/>
    <property type="match status" value="1"/>
</dbReference>
<comment type="caution">
    <text evidence="8">The sequence shown here is derived from an EMBL/GenBank/DDBJ whole genome shotgun (WGS) entry which is preliminary data.</text>
</comment>
<dbReference type="Proteomes" id="UP000095003">
    <property type="component" value="Unassembled WGS sequence"/>
</dbReference>
<comment type="similarity">
    <text evidence="4 7">Belongs to the NanE family.</text>
</comment>
<dbReference type="EMBL" id="MCGI01000003">
    <property type="protein sequence ID" value="ODM10787.1"/>
    <property type="molecule type" value="Genomic_DNA"/>
</dbReference>
<dbReference type="GO" id="GO:0005975">
    <property type="term" value="P:carbohydrate metabolic process"/>
    <property type="evidence" value="ECO:0007669"/>
    <property type="project" value="UniProtKB-UniRule"/>
</dbReference>
<organism evidence="8 9">
    <name type="scientific">Eisenbergiella tayi</name>
    <dbReference type="NCBI Taxonomy" id="1432052"/>
    <lineage>
        <taxon>Bacteria</taxon>
        <taxon>Bacillati</taxon>
        <taxon>Bacillota</taxon>
        <taxon>Clostridia</taxon>
        <taxon>Lachnospirales</taxon>
        <taxon>Lachnospiraceae</taxon>
        <taxon>Eisenbergiella</taxon>
    </lineage>
</organism>
<dbReference type="GeneID" id="93302497"/>
<dbReference type="HAMAP" id="MF_01235">
    <property type="entry name" value="ManNAc6P_epimer"/>
    <property type="match status" value="1"/>
</dbReference>
<evidence type="ECO:0000256" key="4">
    <source>
        <dbReference type="ARBA" id="ARBA00007439"/>
    </source>
</evidence>
<dbReference type="PANTHER" id="PTHR36204:SF1">
    <property type="entry name" value="N-ACETYLMANNOSAMINE-6-PHOSPHATE 2-EPIMERASE-RELATED"/>
    <property type="match status" value="1"/>
</dbReference>
<dbReference type="GO" id="GO:0006053">
    <property type="term" value="P:N-acetylmannosamine catabolic process"/>
    <property type="evidence" value="ECO:0007669"/>
    <property type="project" value="TreeGrafter"/>
</dbReference>
<dbReference type="EC" id="5.1.3.9" evidence="7"/>
<accession>A0A1E3APX9</accession>
<reference evidence="8 9" key="1">
    <citation type="submission" date="2016-07" db="EMBL/GenBank/DDBJ databases">
        <title>Characterization of isolates of Eisenbergiella tayi derived from blood cultures, using whole genome sequencing.</title>
        <authorList>
            <person name="Burdz T."/>
            <person name="Wiebe D."/>
            <person name="Huynh C."/>
            <person name="Bernard K."/>
        </authorList>
    </citation>
    <scope>NUCLEOTIDE SEQUENCE [LARGE SCALE GENOMIC DNA]</scope>
    <source>
        <strain evidence="8 9">NML 120489</strain>
    </source>
</reference>
<dbReference type="NCBIfam" id="NF002231">
    <property type="entry name" value="PRK01130.1"/>
    <property type="match status" value="1"/>
</dbReference>
<dbReference type="InterPro" id="IPR011060">
    <property type="entry name" value="RibuloseP-bd_barrel"/>
</dbReference>
<dbReference type="PANTHER" id="PTHR36204">
    <property type="entry name" value="N-ACETYLMANNOSAMINE-6-PHOSPHATE 2-EPIMERASE-RELATED"/>
    <property type="match status" value="1"/>
</dbReference>
<dbReference type="Pfam" id="PF04131">
    <property type="entry name" value="NanE"/>
    <property type="match status" value="1"/>
</dbReference>
<gene>
    <name evidence="8" type="primary">nanE_2</name>
    <name evidence="7" type="synonym">nanE</name>
    <name evidence="8" type="ORF">BEH84_03216</name>
</gene>
<dbReference type="AlphaFoldDB" id="A0A1E3APX9"/>
<protein>
    <recommendedName>
        <fullName evidence="7">Putative N-acetylmannosamine-6-phosphate 2-epimerase</fullName>
        <ecNumber evidence="7">5.1.3.9</ecNumber>
    </recommendedName>
    <alternativeName>
        <fullName evidence="7">ManNAc-6-P epimerase</fullName>
    </alternativeName>
</protein>
<dbReference type="GO" id="GO:0005829">
    <property type="term" value="C:cytosol"/>
    <property type="evidence" value="ECO:0007669"/>
    <property type="project" value="TreeGrafter"/>
</dbReference>
<dbReference type="FunFam" id="3.20.20.70:FF:000035">
    <property type="entry name" value="Putative N-acetylmannosamine-6-phosphate 2-epimerase"/>
    <property type="match status" value="1"/>
</dbReference>
<dbReference type="InterPro" id="IPR007260">
    <property type="entry name" value="NanE"/>
</dbReference>
<name>A0A1E3APX9_9FIRM</name>
<comment type="function">
    <text evidence="2 7">Converts N-acetylmannosamine-6-phosphate (ManNAc-6-P) to N-acetylglucosamine-6-phosphate (GlcNAc-6-P).</text>
</comment>
<proteinExistence type="inferred from homology"/>
<keyword evidence="6 7" id="KW-0119">Carbohydrate metabolism</keyword>
<comment type="pathway">
    <text evidence="3 7">Amino-sugar metabolism; N-acetylneuraminate degradation; D-fructose 6-phosphate from N-acetylneuraminate: step 3/5.</text>
</comment>
<dbReference type="CDD" id="cd04729">
    <property type="entry name" value="NanE"/>
    <property type="match status" value="1"/>
</dbReference>
<evidence type="ECO:0000313" key="8">
    <source>
        <dbReference type="EMBL" id="ODM10787.1"/>
    </source>
</evidence>
<keyword evidence="5 7" id="KW-0413">Isomerase</keyword>
<evidence type="ECO:0000256" key="6">
    <source>
        <dbReference type="ARBA" id="ARBA00023277"/>
    </source>
</evidence>
<dbReference type="PATRIC" id="fig|1432052.3.peg.3553"/>
<dbReference type="UniPathway" id="UPA00629">
    <property type="reaction ID" value="UER00682"/>
</dbReference>